<evidence type="ECO:0000313" key="2">
    <source>
        <dbReference type="Proteomes" id="UP001151760"/>
    </source>
</evidence>
<dbReference type="EMBL" id="BQNB010011886">
    <property type="protein sequence ID" value="GJS96432.1"/>
    <property type="molecule type" value="Genomic_DNA"/>
</dbReference>
<keyword evidence="2" id="KW-1185">Reference proteome</keyword>
<organism evidence="1 2">
    <name type="scientific">Tanacetum coccineum</name>
    <dbReference type="NCBI Taxonomy" id="301880"/>
    <lineage>
        <taxon>Eukaryota</taxon>
        <taxon>Viridiplantae</taxon>
        <taxon>Streptophyta</taxon>
        <taxon>Embryophyta</taxon>
        <taxon>Tracheophyta</taxon>
        <taxon>Spermatophyta</taxon>
        <taxon>Magnoliopsida</taxon>
        <taxon>eudicotyledons</taxon>
        <taxon>Gunneridae</taxon>
        <taxon>Pentapetalae</taxon>
        <taxon>asterids</taxon>
        <taxon>campanulids</taxon>
        <taxon>Asterales</taxon>
        <taxon>Asteraceae</taxon>
        <taxon>Asteroideae</taxon>
        <taxon>Anthemideae</taxon>
        <taxon>Anthemidinae</taxon>
        <taxon>Tanacetum</taxon>
    </lineage>
</organism>
<reference evidence="1" key="1">
    <citation type="journal article" date="2022" name="Int. J. Mol. Sci.">
        <title>Draft Genome of Tanacetum Coccineum: Genomic Comparison of Closely Related Tanacetum-Family Plants.</title>
        <authorList>
            <person name="Yamashiro T."/>
            <person name="Shiraishi A."/>
            <person name="Nakayama K."/>
            <person name="Satake H."/>
        </authorList>
    </citation>
    <scope>NUCLEOTIDE SEQUENCE</scope>
</reference>
<sequence length="223" mass="25687">MGDKNHIRTLGAYFRPSYEGYRNTIELPDGNNVVPLRSDTIRLVQNGYSFHGTLGQGAPVIPSYTWEDLLLVSGSFFPRKGYAKLQYDYYVPTHQGDLFLKHGLVSRTYLISPLNASILLIPKYYIFYDHVSFHLKCEIERAAEESWEIIENLALYDYEGWNDSRDFVKPVKAISLPPNISKTPDRRLLELEDQIKFLVKGPQTRIPQAYVKEVSSYPHPTEP</sequence>
<comment type="caution">
    <text evidence="1">The sequence shown here is derived from an EMBL/GenBank/DDBJ whole genome shotgun (WGS) entry which is preliminary data.</text>
</comment>
<name>A0ABQ5A5J7_9ASTR</name>
<gene>
    <name evidence="1" type="ORF">Tco_0803400</name>
</gene>
<proteinExistence type="predicted"/>
<protein>
    <submittedName>
        <fullName evidence="1">Uncharacterized protein</fullName>
    </submittedName>
</protein>
<reference evidence="1" key="2">
    <citation type="submission" date="2022-01" db="EMBL/GenBank/DDBJ databases">
        <authorList>
            <person name="Yamashiro T."/>
            <person name="Shiraishi A."/>
            <person name="Satake H."/>
            <person name="Nakayama K."/>
        </authorList>
    </citation>
    <scope>NUCLEOTIDE SEQUENCE</scope>
</reference>
<accession>A0ABQ5A5J7</accession>
<evidence type="ECO:0000313" key="1">
    <source>
        <dbReference type="EMBL" id="GJS96432.1"/>
    </source>
</evidence>
<dbReference type="Proteomes" id="UP001151760">
    <property type="component" value="Unassembled WGS sequence"/>
</dbReference>